<sequence>MKMEVDEQPDATVDAVNLSGGKTQNELPQFLVDVEMSWVGFLFRRVWADDKMPLLEKLTLLDEASKAWPFATRIEYHKWRYQFKDEDETLKLFDNEPEVIKSIIVALHKQHKGNLEVFAKLLWSIRSGMSDQLGLCKWMMSELQRPPFEALYFAGSLPKQVIFKLEWCTEKRPSERVPFEIKVDLCTNLALEIFLRLCCGDNQYDMGKRPFEFVGQKLHSNPHGFSCIFKNVKFPSSSATKMLTRMEARPYGSKEKLVFLRMQCKDPNNPNNQANQLGVFFRNKKIDKTPAFQVGTVVDSSIVPTVNTHIGTLLVSKVEFVQ</sequence>
<keyword evidence="2" id="KW-1185">Reference proteome</keyword>
<evidence type="ECO:0000313" key="1">
    <source>
        <dbReference type="EMBL" id="PAV88374.1"/>
    </source>
</evidence>
<reference evidence="1 2" key="1">
    <citation type="journal article" date="2017" name="Curr. Biol.">
        <title>Genome architecture and evolution of a unichromosomal asexual nematode.</title>
        <authorList>
            <person name="Fradin H."/>
            <person name="Zegar C."/>
            <person name="Gutwein M."/>
            <person name="Lucas J."/>
            <person name="Kovtun M."/>
            <person name="Corcoran D."/>
            <person name="Baugh L.R."/>
            <person name="Kiontke K."/>
            <person name="Gunsalus K."/>
            <person name="Fitch D.H."/>
            <person name="Piano F."/>
        </authorList>
    </citation>
    <scope>NUCLEOTIDE SEQUENCE [LARGE SCALE GENOMIC DNA]</scope>
    <source>
        <strain evidence="1">PF1309</strain>
    </source>
</reference>
<comment type="caution">
    <text evidence="1">The sequence shown here is derived from an EMBL/GenBank/DDBJ whole genome shotgun (WGS) entry which is preliminary data.</text>
</comment>
<dbReference type="AlphaFoldDB" id="A0A2A2LQ71"/>
<proteinExistence type="predicted"/>
<evidence type="ECO:0000313" key="2">
    <source>
        <dbReference type="Proteomes" id="UP000218231"/>
    </source>
</evidence>
<dbReference type="Proteomes" id="UP000218231">
    <property type="component" value="Unassembled WGS sequence"/>
</dbReference>
<protein>
    <submittedName>
        <fullName evidence="1">Uncharacterized protein</fullName>
    </submittedName>
</protein>
<gene>
    <name evidence="1" type="ORF">WR25_05971</name>
</gene>
<dbReference type="EMBL" id="LIAE01006519">
    <property type="protein sequence ID" value="PAV88374.1"/>
    <property type="molecule type" value="Genomic_DNA"/>
</dbReference>
<organism evidence="1 2">
    <name type="scientific">Diploscapter pachys</name>
    <dbReference type="NCBI Taxonomy" id="2018661"/>
    <lineage>
        <taxon>Eukaryota</taxon>
        <taxon>Metazoa</taxon>
        <taxon>Ecdysozoa</taxon>
        <taxon>Nematoda</taxon>
        <taxon>Chromadorea</taxon>
        <taxon>Rhabditida</taxon>
        <taxon>Rhabditina</taxon>
        <taxon>Rhabditomorpha</taxon>
        <taxon>Rhabditoidea</taxon>
        <taxon>Rhabditidae</taxon>
        <taxon>Diploscapter</taxon>
    </lineage>
</organism>
<name>A0A2A2LQ71_9BILA</name>
<accession>A0A2A2LQ71</accession>